<dbReference type="AlphaFoldDB" id="A0A134A193"/>
<accession>A0A134A193</accession>
<dbReference type="PANTHER" id="PTHR43194:SF2">
    <property type="entry name" value="PEROXISOMAL MEMBRANE PROTEIN LPX1"/>
    <property type="match status" value="1"/>
</dbReference>
<dbReference type="EMBL" id="LSDC01000034">
    <property type="protein sequence ID" value="KXB61452.1"/>
    <property type="molecule type" value="Genomic_DNA"/>
</dbReference>
<name>A0A134A193_9BACL</name>
<evidence type="ECO:0000313" key="3">
    <source>
        <dbReference type="EMBL" id="KXB61452.1"/>
    </source>
</evidence>
<dbReference type="Pfam" id="PF12697">
    <property type="entry name" value="Abhydrolase_6"/>
    <property type="match status" value="1"/>
</dbReference>
<keyword evidence="1" id="KW-1133">Transmembrane helix</keyword>
<protein>
    <recommendedName>
        <fullName evidence="2">AB hydrolase-1 domain-containing protein</fullName>
    </recommendedName>
</protein>
<dbReference type="STRING" id="1379.HMPREF3186_00572"/>
<dbReference type="PATRIC" id="fig|1379.3.peg.570"/>
<feature type="transmembrane region" description="Helical" evidence="1">
    <location>
        <begin position="97"/>
        <end position="120"/>
    </location>
</feature>
<keyword evidence="1" id="KW-0812">Transmembrane</keyword>
<proteinExistence type="predicted"/>
<organism evidence="3 4">
    <name type="scientific">Gemella haemolysans</name>
    <dbReference type="NCBI Taxonomy" id="1379"/>
    <lineage>
        <taxon>Bacteria</taxon>
        <taxon>Bacillati</taxon>
        <taxon>Bacillota</taxon>
        <taxon>Bacilli</taxon>
        <taxon>Bacillales</taxon>
        <taxon>Gemellaceae</taxon>
        <taxon>Gemella</taxon>
    </lineage>
</organism>
<gene>
    <name evidence="3" type="ORF">HMPREF3186_00572</name>
</gene>
<comment type="caution">
    <text evidence="3">The sequence shown here is derived from an EMBL/GenBank/DDBJ whole genome shotgun (WGS) entry which is preliminary data.</text>
</comment>
<dbReference type="InterPro" id="IPR050228">
    <property type="entry name" value="Carboxylesterase_BioH"/>
</dbReference>
<sequence>MTNIVLIHGTWCDGSVWGEFVNELEKLGLNVYTPTLRYHDLPYEEVEKKVAEVSLDEFTDDIVDLIETLDEAPIVLGHSLGGLLAQKVAMRTKTKGLILMGAAPAAGIFAFYPSMVICFYKHFLRWGFWKKSMPPYKHAFYDYCMNNQDEADKEREFSKLVPESGFTYFQMALPFLDKQKGAYIDFEKVSEPVLVITGSEDKMVHPNIAKATAKKYKNSTLSIIEGSDHMYEAPKYRDKTVEIIDQWLKNIINKEL</sequence>
<dbReference type="PANTHER" id="PTHR43194">
    <property type="entry name" value="HYDROLASE ALPHA/BETA FOLD FAMILY"/>
    <property type="match status" value="1"/>
</dbReference>
<reference evidence="4" key="1">
    <citation type="submission" date="2016-01" db="EMBL/GenBank/DDBJ databases">
        <authorList>
            <person name="Mitreva M."/>
            <person name="Pepin K.H."/>
            <person name="Mihindukulasuriya K.A."/>
            <person name="Fulton R."/>
            <person name="Fronick C."/>
            <person name="O'Laughlin M."/>
            <person name="Miner T."/>
            <person name="Herter B."/>
            <person name="Rosa B.A."/>
            <person name="Cordes M."/>
            <person name="Tomlinson C."/>
            <person name="Wollam A."/>
            <person name="Palsikar V.B."/>
            <person name="Mardis E.R."/>
            <person name="Wilson R.K."/>
        </authorList>
    </citation>
    <scope>NUCLEOTIDE SEQUENCE [LARGE SCALE GENOMIC DNA]</scope>
    <source>
        <strain evidence="4">DNF01167</strain>
    </source>
</reference>
<evidence type="ECO:0000313" key="4">
    <source>
        <dbReference type="Proteomes" id="UP000070355"/>
    </source>
</evidence>
<dbReference type="OrthoDB" id="9112061at2"/>
<dbReference type="InterPro" id="IPR000073">
    <property type="entry name" value="AB_hydrolase_1"/>
</dbReference>
<dbReference type="Proteomes" id="UP000070355">
    <property type="component" value="Unassembled WGS sequence"/>
</dbReference>
<evidence type="ECO:0000256" key="1">
    <source>
        <dbReference type="SAM" id="Phobius"/>
    </source>
</evidence>
<dbReference type="Gene3D" id="3.40.50.1820">
    <property type="entry name" value="alpha/beta hydrolase"/>
    <property type="match status" value="1"/>
</dbReference>
<dbReference type="RefSeq" id="WP_060913840.1">
    <property type="nucleotide sequence ID" value="NZ_JAGZGJ010000060.1"/>
</dbReference>
<dbReference type="InterPro" id="IPR029058">
    <property type="entry name" value="AB_hydrolase_fold"/>
</dbReference>
<feature type="domain" description="AB hydrolase-1" evidence="2">
    <location>
        <begin position="4"/>
        <end position="231"/>
    </location>
</feature>
<evidence type="ECO:0000259" key="2">
    <source>
        <dbReference type="Pfam" id="PF12697"/>
    </source>
</evidence>
<dbReference type="SUPFAM" id="SSF53474">
    <property type="entry name" value="alpha/beta-Hydrolases"/>
    <property type="match status" value="1"/>
</dbReference>
<keyword evidence="1" id="KW-0472">Membrane</keyword>